<evidence type="ECO:0000313" key="2">
    <source>
        <dbReference type="WBParaSite" id="ALUE_0000617001-mRNA-1"/>
    </source>
</evidence>
<dbReference type="PANTHER" id="PTHR16056">
    <property type="entry name" value="REGULATOR OF MICROTUBULE DYNAMICS PROTEIN"/>
    <property type="match status" value="1"/>
</dbReference>
<evidence type="ECO:0000313" key="1">
    <source>
        <dbReference type="Proteomes" id="UP000036681"/>
    </source>
</evidence>
<dbReference type="Pfam" id="PF21033">
    <property type="entry name" value="RMD1-3"/>
    <property type="match status" value="1"/>
</dbReference>
<dbReference type="Proteomes" id="UP000036681">
    <property type="component" value="Unplaced"/>
</dbReference>
<dbReference type="InterPro" id="IPR049039">
    <property type="entry name" value="RMD1-3_a_helical_rpt"/>
</dbReference>
<dbReference type="GO" id="GO:0097431">
    <property type="term" value="C:mitotic spindle pole"/>
    <property type="evidence" value="ECO:0007669"/>
    <property type="project" value="TreeGrafter"/>
</dbReference>
<dbReference type="WBParaSite" id="ALUE_0000617001-mRNA-1">
    <property type="protein sequence ID" value="ALUE_0000617001-mRNA-1"/>
    <property type="gene ID" value="ALUE_0000617001"/>
</dbReference>
<dbReference type="Gene3D" id="1.25.40.10">
    <property type="entry name" value="Tetratricopeptide repeat domain"/>
    <property type="match status" value="1"/>
</dbReference>
<protein>
    <submittedName>
        <fullName evidence="2">FRIGIDA-like protein</fullName>
    </submittedName>
</protein>
<organism evidence="1 2">
    <name type="scientific">Ascaris lumbricoides</name>
    <name type="common">Giant roundworm</name>
    <dbReference type="NCBI Taxonomy" id="6252"/>
    <lineage>
        <taxon>Eukaryota</taxon>
        <taxon>Metazoa</taxon>
        <taxon>Ecdysozoa</taxon>
        <taxon>Nematoda</taxon>
        <taxon>Chromadorea</taxon>
        <taxon>Rhabditida</taxon>
        <taxon>Spirurina</taxon>
        <taxon>Ascaridomorpha</taxon>
        <taxon>Ascaridoidea</taxon>
        <taxon>Ascarididae</taxon>
        <taxon>Ascaris</taxon>
    </lineage>
</organism>
<sequence>MLSMLSATCVGQMVHMVCILDFAELDKLIDTEPEKAYEKIKEMFDKDESAKTNVQLLWRIAKACFLWGNSMQKKNPKRKQLIYEGSGGPVDIICYLFQEYLDKALAVDPKEFTLLHLRGRFTFEVATLSWIEKKVCNALFAVLPEATIDMALEDFLEADRNVPFVWAENLLYLARCYSVKKEKANAQKYMDMVERIEKKDEMVVESMAEIKALIAKCK</sequence>
<keyword evidence="1" id="KW-1185">Reference proteome</keyword>
<accession>A0A0M3HTX5</accession>
<dbReference type="InterPro" id="IPR011990">
    <property type="entry name" value="TPR-like_helical_dom_sf"/>
</dbReference>
<dbReference type="AlphaFoldDB" id="A0A0M3HTX5"/>
<reference evidence="2" key="1">
    <citation type="submission" date="2017-02" db="UniProtKB">
        <authorList>
            <consortium name="WormBaseParasite"/>
        </authorList>
    </citation>
    <scope>IDENTIFICATION</scope>
</reference>
<dbReference type="GO" id="GO:0005739">
    <property type="term" value="C:mitochondrion"/>
    <property type="evidence" value="ECO:0007669"/>
    <property type="project" value="TreeGrafter"/>
</dbReference>
<dbReference type="PANTHER" id="PTHR16056:SF20">
    <property type="entry name" value="C2H2-TYPE DOMAIN-CONTAINING PROTEIN-RELATED"/>
    <property type="match status" value="1"/>
</dbReference>
<proteinExistence type="predicted"/>
<name>A0A0M3HTX5_ASCLU</name>
<dbReference type="GO" id="GO:0008017">
    <property type="term" value="F:microtubule binding"/>
    <property type="evidence" value="ECO:0007669"/>
    <property type="project" value="TreeGrafter"/>
</dbReference>
<dbReference type="GO" id="GO:0005876">
    <property type="term" value="C:spindle microtubule"/>
    <property type="evidence" value="ECO:0007669"/>
    <property type="project" value="TreeGrafter"/>
</dbReference>